<evidence type="ECO:0000256" key="4">
    <source>
        <dbReference type="ARBA" id="ARBA00022490"/>
    </source>
</evidence>
<gene>
    <name evidence="11" type="ORF">HID58_044594</name>
</gene>
<dbReference type="SMART" id="SM00317">
    <property type="entry name" value="SET"/>
    <property type="match status" value="1"/>
</dbReference>
<dbReference type="PROSITE" id="PS50105">
    <property type="entry name" value="SAM_DOMAIN"/>
    <property type="match status" value="1"/>
</dbReference>
<dbReference type="InterPro" id="IPR036464">
    <property type="entry name" value="Rubisco_LSMT_subst-bd_sf"/>
</dbReference>
<accession>A0ABQ8BLL9</accession>
<dbReference type="Pfam" id="PF01138">
    <property type="entry name" value="RNase_PH"/>
    <property type="match status" value="1"/>
</dbReference>
<dbReference type="InterPro" id="IPR009038">
    <property type="entry name" value="GOLD_dom"/>
</dbReference>
<sequence>MKNYILSRNNNYNPLVFSLLTFSSPMAKASNFLQSTLLPSSSPLRNLRSQPLPLSFPPLPSSRHRPITIHCSVSAGETTKRSLEEAPDISWGCEIDSVENATSLQRWLSDSGLPPQKMAIDKVDIGERGLVASQSLRKGEKLLFVPPSLVISADSVWTNGEAGEVMKRYDVPDWPLLATYLISEASFQKGSRWFNYISALPRQPYSLLYWTRTELDMYLEASQIRERAIERITNVVVTYEDLRSRIFSKHPNLFPKEVFNDETFKWSFGILFSRLVRLPSMDGRFALVPWADMLNHNCEVETYLDYDKSSKGVVFTADRPYQPGEQVFISYGNKSNGELLLSYGFVPREGTNPSDSVELAMSLRKNDTCYKEKLDALKKHGLSTPQCFPVRITGWPLELMAYAYLVVSPPDMSNSFEEMAKAASNKSSTNKDLKYPEIEEEALQFILDSCETSISKYSRFLKESGSMDLDITSPKQLNRKAFLKQLAVDLSTSERRILYRAQYILRRRLRDIRSGELKALRLFIDYACRVSVKTSYIVSYSERTRSFSLPTVSFSDLSLFIMSLKATILILGLVWSFQAALGIRFVIDREECFSHKAEYEGDTLHVSFVVIKSDSQWHFNEDGVDLVIHGPTGEQVHDFREQISAKHDFVVQKKGVYRFCFTNKSPYHETIDFDVQLGHFAYYDQHAKDEHFTPLMEQISKLEEALYNIQFEQHWLEAQTDRQAIVNENMSKRAVHKALFESFALIGASVLQVYLLRRLFERKLGMSLMDNDKGCRRFILVDDEYKFFFDHHLSGGDNTFLPPFDDDNVESETRSLGFKVSGGSKRSKKPINNRVSQKRKRKEIGSEDEASRAVPVATTRESIQRDNRASERRKRKMAEFESASVSRAVPFVNIQRDNKAKKVDTLRDVPLVRAQETTQRDNKARKVSEATKKIDETKAAGTSRVVHVEKVNRDVDKTPRVVPVTQSNKGVSVGTRKKKNEAAVDKDYVSYLTWLVDSLKASTTTVPVQSEKDLLAKVKVEQDTESCSHDDDDDIMVSDSPFLSGDRTTPFVVSKSKTVIDLEKDSTEDESRNCVFTKELMEALEKPYDKRELLKLFGDVSKKKPVIRCKELRNGRVKNYETSELAPSYLEKVSDFDREYKRVNGDDKARLKLLRGFFFYLKNVARAVVMVGVSFGEQQFIKGGIAQDLRTDGRKRLTYRDIYVETGVIPQANGSARVRIGGTDVIASVKAEIGRPSSLQPDKGKVAVFIDCSPTAEPTFGGRGGEELSSELALALQICLLGGKSGAGAGINLSSLLIKEGRVCWDLYIDGLVISSDGNLLDALGAAIKAALTNTAIPKVQVSAEVADDEQPEIDISDEEYQQFDTSSVPVIVTLTKVGNHYIVDATAEEESQMSSAVSISVNRGGHICGLTKRGGCGLDPSVILDMISVAKHVSETLMNNLDSKISAAEACEDDDEKQTEQETTTMSSRDHHHPPEPLDFFIWTVEDVGSWLEEINLGSYRLIFKENGVNGEYLESMSVFTTEQILHFIRRHHMKWGDFITLCKELRRIKVACLKGEQRVRRPWWAPSCLSVVFVKAAKRNRQSRVVSLKLES</sequence>
<feature type="compositionally biased region" description="Basic residues" evidence="7">
    <location>
        <begin position="825"/>
        <end position="842"/>
    </location>
</feature>
<dbReference type="InterPro" id="IPR015353">
    <property type="entry name" value="Rubisco_LSMT_subst-bd"/>
</dbReference>
<reference evidence="11 12" key="1">
    <citation type="submission" date="2021-05" db="EMBL/GenBank/DDBJ databases">
        <title>Genome Assembly of Synthetic Allotetraploid Brassica napus Reveals Homoeologous Exchanges between Subgenomes.</title>
        <authorList>
            <person name="Davis J.T."/>
        </authorList>
    </citation>
    <scope>NUCLEOTIDE SEQUENCE [LARGE SCALE GENOMIC DNA]</scope>
    <source>
        <strain evidence="12">cv. Da-Ae</strain>
        <tissue evidence="11">Seedling</tissue>
    </source>
</reference>
<dbReference type="SUPFAM" id="SSF55666">
    <property type="entry name" value="Ribonuclease PH domain 2-like"/>
    <property type="match status" value="1"/>
</dbReference>
<dbReference type="InterPro" id="IPR020568">
    <property type="entry name" value="Ribosomal_Su5_D2-typ_SF"/>
</dbReference>
<evidence type="ECO:0000256" key="2">
    <source>
        <dbReference type="ARBA" id="ARBA00004604"/>
    </source>
</evidence>
<evidence type="ECO:0000256" key="3">
    <source>
        <dbReference type="ARBA" id="ARBA00006678"/>
    </source>
</evidence>
<dbReference type="InterPro" id="IPR001247">
    <property type="entry name" value="ExoRNase_PH_dom1"/>
</dbReference>
<dbReference type="CDD" id="cd11367">
    <property type="entry name" value="RNase_PH_RRP42"/>
    <property type="match status" value="1"/>
</dbReference>
<evidence type="ECO:0000256" key="6">
    <source>
        <dbReference type="ARBA" id="ARBA00042523"/>
    </source>
</evidence>
<dbReference type="InterPro" id="IPR050590">
    <property type="entry name" value="Exosome_comp_Rrp42_subfam"/>
</dbReference>
<dbReference type="Pfam" id="PF09273">
    <property type="entry name" value="Rubis-subs-bind"/>
    <property type="match status" value="1"/>
</dbReference>
<dbReference type="EMBL" id="JAGKQM010000011">
    <property type="protein sequence ID" value="KAH0905091.1"/>
    <property type="molecule type" value="Genomic_DNA"/>
</dbReference>
<evidence type="ECO:0000259" key="10">
    <source>
        <dbReference type="PROSITE" id="PS50866"/>
    </source>
</evidence>
<dbReference type="InterPro" id="IPR036345">
    <property type="entry name" value="ExoRNase_PH_dom2_sf"/>
</dbReference>
<dbReference type="Gene3D" id="3.90.1420.10">
    <property type="entry name" value="Rubisco LSMT, substrate-binding domain"/>
    <property type="match status" value="1"/>
</dbReference>
<dbReference type="InterPro" id="IPR046341">
    <property type="entry name" value="SET_dom_sf"/>
</dbReference>
<comment type="caution">
    <text evidence="11">The sequence shown here is derived from an EMBL/GenBank/DDBJ whole genome shotgun (WGS) entry which is preliminary data.</text>
</comment>
<evidence type="ECO:0000313" key="12">
    <source>
        <dbReference type="Proteomes" id="UP000824890"/>
    </source>
</evidence>
<feature type="domain" description="SET" evidence="9">
    <location>
        <begin position="116"/>
        <end position="332"/>
    </location>
</feature>
<evidence type="ECO:0000256" key="7">
    <source>
        <dbReference type="SAM" id="MobiDB-lite"/>
    </source>
</evidence>
<dbReference type="InterPro" id="IPR001214">
    <property type="entry name" value="SET_dom"/>
</dbReference>
<dbReference type="CDD" id="cd19179">
    <property type="entry name" value="SET_RBCMT"/>
    <property type="match status" value="1"/>
</dbReference>
<comment type="subcellular location">
    <subcellularLocation>
        <location evidence="1">Cytoplasm</location>
    </subcellularLocation>
    <subcellularLocation>
        <location evidence="2">Nucleus</location>
        <location evidence="2">Nucleolus</location>
    </subcellularLocation>
</comment>
<evidence type="ECO:0000256" key="1">
    <source>
        <dbReference type="ARBA" id="ARBA00004496"/>
    </source>
</evidence>
<dbReference type="Pfam" id="PF03725">
    <property type="entry name" value="RNase_PH_C"/>
    <property type="match status" value="1"/>
</dbReference>
<keyword evidence="12" id="KW-1185">Reference proteome</keyword>
<dbReference type="SUPFAM" id="SSF47769">
    <property type="entry name" value="SAM/Pointed domain"/>
    <property type="match status" value="1"/>
</dbReference>
<evidence type="ECO:0000313" key="11">
    <source>
        <dbReference type="EMBL" id="KAH0905091.1"/>
    </source>
</evidence>
<dbReference type="InterPro" id="IPR001660">
    <property type="entry name" value="SAM"/>
</dbReference>
<dbReference type="Pfam" id="PF00856">
    <property type="entry name" value="SET"/>
    <property type="match status" value="1"/>
</dbReference>
<dbReference type="PROSITE" id="PS50280">
    <property type="entry name" value="SET"/>
    <property type="match status" value="1"/>
</dbReference>
<feature type="domain" description="GOLD" evidence="10">
    <location>
        <begin position="590"/>
        <end position="677"/>
    </location>
</feature>
<proteinExistence type="inferred from homology"/>
<dbReference type="Gene3D" id="3.30.230.70">
    <property type="entry name" value="GHMP Kinase, N-terminal domain"/>
    <property type="match status" value="1"/>
</dbReference>
<dbReference type="Gene3D" id="3.90.1410.10">
    <property type="entry name" value="set domain protein methyltransferase, domain 1"/>
    <property type="match status" value="1"/>
</dbReference>
<dbReference type="Pfam" id="PF07647">
    <property type="entry name" value="SAM_2"/>
    <property type="match status" value="1"/>
</dbReference>
<dbReference type="Gene3D" id="1.10.150.50">
    <property type="entry name" value="Transcription Factor, Ets-1"/>
    <property type="match status" value="1"/>
</dbReference>
<dbReference type="InterPro" id="IPR013761">
    <property type="entry name" value="SAM/pointed_sf"/>
</dbReference>
<protein>
    <recommendedName>
        <fullName evidence="6">Ribosomal RNA-processing protein 42</fullName>
    </recommendedName>
</protein>
<dbReference type="Proteomes" id="UP000824890">
    <property type="component" value="Unassembled WGS sequence"/>
</dbReference>
<dbReference type="InterPro" id="IPR027408">
    <property type="entry name" value="PNPase/RNase_PH_dom_sf"/>
</dbReference>
<feature type="region of interest" description="Disordered" evidence="7">
    <location>
        <begin position="815"/>
        <end position="875"/>
    </location>
</feature>
<dbReference type="PANTHER" id="PTHR11097:SF8">
    <property type="entry name" value="EXOSOME COMPLEX COMPONENT RRP42"/>
    <property type="match status" value="1"/>
</dbReference>
<feature type="domain" description="SAM" evidence="8">
    <location>
        <begin position="1484"/>
        <end position="1519"/>
    </location>
</feature>
<dbReference type="InterPro" id="IPR044431">
    <property type="entry name" value="SET_RBCMT"/>
</dbReference>
<dbReference type="SMART" id="SM01190">
    <property type="entry name" value="EMP24_GP25L"/>
    <property type="match status" value="1"/>
</dbReference>
<dbReference type="InterPro" id="IPR015847">
    <property type="entry name" value="ExoRNase_PH_dom2"/>
</dbReference>
<keyword evidence="4" id="KW-0963">Cytoplasm</keyword>
<keyword evidence="5" id="KW-0271">Exosome</keyword>
<dbReference type="Pfam" id="PF01105">
    <property type="entry name" value="EMP24_GP25L"/>
    <property type="match status" value="1"/>
</dbReference>
<dbReference type="PROSITE" id="PS50866">
    <property type="entry name" value="GOLD"/>
    <property type="match status" value="1"/>
</dbReference>
<organism evidence="11 12">
    <name type="scientific">Brassica napus</name>
    <name type="common">Rape</name>
    <dbReference type="NCBI Taxonomy" id="3708"/>
    <lineage>
        <taxon>Eukaryota</taxon>
        <taxon>Viridiplantae</taxon>
        <taxon>Streptophyta</taxon>
        <taxon>Embryophyta</taxon>
        <taxon>Tracheophyta</taxon>
        <taxon>Spermatophyta</taxon>
        <taxon>Magnoliopsida</taxon>
        <taxon>eudicotyledons</taxon>
        <taxon>Gunneridae</taxon>
        <taxon>Pentapetalae</taxon>
        <taxon>rosids</taxon>
        <taxon>malvids</taxon>
        <taxon>Brassicales</taxon>
        <taxon>Brassicaceae</taxon>
        <taxon>Brassiceae</taxon>
        <taxon>Brassica</taxon>
    </lineage>
</organism>
<name>A0ABQ8BLL9_BRANA</name>
<comment type="similarity">
    <text evidence="3">Belongs to the RNase PH family.</text>
</comment>
<dbReference type="SUPFAM" id="SSF82199">
    <property type="entry name" value="SET domain"/>
    <property type="match status" value="1"/>
</dbReference>
<evidence type="ECO:0000259" key="8">
    <source>
        <dbReference type="PROSITE" id="PS50105"/>
    </source>
</evidence>
<dbReference type="SUPFAM" id="SSF81822">
    <property type="entry name" value="RuBisCo LSMT C-terminal, substrate-binding domain"/>
    <property type="match status" value="1"/>
</dbReference>
<dbReference type="SUPFAM" id="SSF54211">
    <property type="entry name" value="Ribosomal protein S5 domain 2-like"/>
    <property type="match status" value="1"/>
</dbReference>
<evidence type="ECO:0000256" key="5">
    <source>
        <dbReference type="ARBA" id="ARBA00022835"/>
    </source>
</evidence>
<dbReference type="PANTHER" id="PTHR11097">
    <property type="entry name" value="EXOSOME COMPLEX EXONUCLEASE RIBOSOMAL RNA PROCESSING PROTEIN"/>
    <property type="match status" value="1"/>
</dbReference>
<evidence type="ECO:0000259" key="9">
    <source>
        <dbReference type="PROSITE" id="PS50280"/>
    </source>
</evidence>
<feature type="region of interest" description="Disordered" evidence="7">
    <location>
        <begin position="1451"/>
        <end position="1473"/>
    </location>
</feature>